<evidence type="ECO:0000313" key="1">
    <source>
        <dbReference type="EMBL" id="RDB27598.1"/>
    </source>
</evidence>
<comment type="caution">
    <text evidence="1">The sequence shown here is derived from an EMBL/GenBank/DDBJ whole genome shotgun (WGS) entry which is preliminary data.</text>
</comment>
<evidence type="ECO:0000313" key="2">
    <source>
        <dbReference type="Proteomes" id="UP000076154"/>
    </source>
</evidence>
<reference evidence="1" key="1">
    <citation type="submission" date="2018-04" db="EMBL/GenBank/DDBJ databases">
        <title>Whole genome sequencing of Hypsizygus marmoreus.</title>
        <authorList>
            <person name="Choi I.-G."/>
            <person name="Min B."/>
            <person name="Kim J.-G."/>
            <person name="Kim S."/>
            <person name="Oh Y.-L."/>
            <person name="Kong W.-S."/>
            <person name="Park H."/>
            <person name="Jeong J."/>
            <person name="Song E.-S."/>
        </authorList>
    </citation>
    <scope>NUCLEOTIDE SEQUENCE [LARGE SCALE GENOMIC DNA]</scope>
    <source>
        <strain evidence="1">51987-8</strain>
    </source>
</reference>
<accession>A0A369K0U0</accession>
<dbReference type="EMBL" id="LUEZ02000015">
    <property type="protein sequence ID" value="RDB27598.1"/>
    <property type="molecule type" value="Genomic_DNA"/>
</dbReference>
<gene>
    <name evidence="1" type="ORF">Hypma_003823</name>
</gene>
<name>A0A369K0U0_HYPMA</name>
<dbReference type="Proteomes" id="UP000076154">
    <property type="component" value="Unassembled WGS sequence"/>
</dbReference>
<protein>
    <submittedName>
        <fullName evidence="1">Uncharacterized protein</fullName>
    </submittedName>
</protein>
<organism evidence="1 2">
    <name type="scientific">Hypsizygus marmoreus</name>
    <name type="common">White beech mushroom</name>
    <name type="synonym">Agaricus marmoreus</name>
    <dbReference type="NCBI Taxonomy" id="39966"/>
    <lineage>
        <taxon>Eukaryota</taxon>
        <taxon>Fungi</taxon>
        <taxon>Dikarya</taxon>
        <taxon>Basidiomycota</taxon>
        <taxon>Agaricomycotina</taxon>
        <taxon>Agaricomycetes</taxon>
        <taxon>Agaricomycetidae</taxon>
        <taxon>Agaricales</taxon>
        <taxon>Tricholomatineae</taxon>
        <taxon>Lyophyllaceae</taxon>
        <taxon>Hypsizygus</taxon>
    </lineage>
</organism>
<sequence length="110" mass="12051">MSLRCPLKVPDLLVLYPACSVARPHILLRMSGNVEKAAPYIFLLALRHLTVVASTVGSMEVLSNLGGLIKAMILLGSLTAIAPEVPFYIGKLPQFNRLRKRHRIGAAFNE</sequence>
<dbReference type="AlphaFoldDB" id="A0A369K0U0"/>
<keyword evidence="2" id="KW-1185">Reference proteome</keyword>
<dbReference type="InParanoid" id="A0A369K0U0"/>
<proteinExistence type="predicted"/>